<proteinExistence type="predicted"/>
<name>A0ACB9N177_9MYRT</name>
<sequence length="469" mass="53267">MVGGGRKGEGEEREDYRFLKLNDAMACIGQKVNLVGVLLEFGFPHTTKGTDFNCSLRIIDESCSQLGVSVNCFAGKPEQLPIVASPGDIIQLSRVEIKRLDGKVYALFNKKFSSFALYDGNTTDYTPYQVSARFHKRESDKRSIMDLQKWFAKFEVVPDEKERHYIKDIKLGLRLNMTCMILHKQEVSKNEWIIYLWDGTDTPDNSMQSRLADEMDNPIPLQLEAEPLSRDLLCSFPSVGSILRVVLDKGMKHLGLGLLKAGEWVNLSSIICEVHSGLWRGLFMPITKFRVAPKEFVSRCLRDYDDRFSTKYGHVPGSSLTLPSPIAEIDDVDVPFVTLMEVLCSSEAIAKFKCMVRVVATVPYEAKDFLSPKGIYRIRLTLEDPTARVHAFVYDEDGATFFQGYPSHDILQRSMNQLLGLDENYDGNGTEYTERNPPVIQCCLKTYYLNKDDIWGTRCFRVFGTRLVC</sequence>
<organism evidence="1 2">
    <name type="scientific">Melastoma candidum</name>
    <dbReference type="NCBI Taxonomy" id="119954"/>
    <lineage>
        <taxon>Eukaryota</taxon>
        <taxon>Viridiplantae</taxon>
        <taxon>Streptophyta</taxon>
        <taxon>Embryophyta</taxon>
        <taxon>Tracheophyta</taxon>
        <taxon>Spermatophyta</taxon>
        <taxon>Magnoliopsida</taxon>
        <taxon>eudicotyledons</taxon>
        <taxon>Gunneridae</taxon>
        <taxon>Pentapetalae</taxon>
        <taxon>rosids</taxon>
        <taxon>malvids</taxon>
        <taxon>Myrtales</taxon>
        <taxon>Melastomataceae</taxon>
        <taxon>Melastomatoideae</taxon>
        <taxon>Melastomateae</taxon>
        <taxon>Melastoma</taxon>
    </lineage>
</organism>
<comment type="caution">
    <text evidence="1">The sequence shown here is derived from an EMBL/GenBank/DDBJ whole genome shotgun (WGS) entry which is preliminary data.</text>
</comment>
<dbReference type="EMBL" id="CM042887">
    <property type="protein sequence ID" value="KAI4329991.1"/>
    <property type="molecule type" value="Genomic_DNA"/>
</dbReference>
<dbReference type="Proteomes" id="UP001057402">
    <property type="component" value="Chromosome 8"/>
</dbReference>
<accession>A0ACB9N177</accession>
<gene>
    <name evidence="1" type="ORF">MLD38_028307</name>
</gene>
<keyword evidence="2" id="KW-1185">Reference proteome</keyword>
<reference evidence="2" key="1">
    <citation type="journal article" date="2023" name="Front. Plant Sci.">
        <title>Chromosomal-level genome assembly of Melastoma candidum provides insights into trichome evolution.</title>
        <authorList>
            <person name="Zhong Y."/>
            <person name="Wu W."/>
            <person name="Sun C."/>
            <person name="Zou P."/>
            <person name="Liu Y."/>
            <person name="Dai S."/>
            <person name="Zhou R."/>
        </authorList>
    </citation>
    <scope>NUCLEOTIDE SEQUENCE [LARGE SCALE GENOMIC DNA]</scope>
</reference>
<protein>
    <submittedName>
        <fullName evidence="1">Uncharacterized protein</fullName>
    </submittedName>
</protein>
<evidence type="ECO:0000313" key="2">
    <source>
        <dbReference type="Proteomes" id="UP001057402"/>
    </source>
</evidence>
<evidence type="ECO:0000313" key="1">
    <source>
        <dbReference type="EMBL" id="KAI4329991.1"/>
    </source>
</evidence>